<evidence type="ECO:0000313" key="1">
    <source>
        <dbReference type="EMBL" id="CDW23884.1"/>
    </source>
</evidence>
<accession>A0A0K2TCW6</accession>
<name>A0A0K2TCW6_LEPSM</name>
<dbReference type="AlphaFoldDB" id="A0A0K2TCW6"/>
<reference evidence="1" key="1">
    <citation type="submission" date="2014-05" db="EMBL/GenBank/DDBJ databases">
        <authorList>
            <person name="Chronopoulou M."/>
        </authorList>
    </citation>
    <scope>NUCLEOTIDE SEQUENCE</scope>
    <source>
        <tissue evidence="1">Whole organism</tissue>
    </source>
</reference>
<dbReference type="EMBL" id="HACA01006523">
    <property type="protein sequence ID" value="CDW23884.1"/>
    <property type="molecule type" value="Transcribed_RNA"/>
</dbReference>
<feature type="non-terminal residue" evidence="1">
    <location>
        <position position="1"/>
    </location>
</feature>
<organism evidence="1">
    <name type="scientific">Lepeophtheirus salmonis</name>
    <name type="common">Salmon louse</name>
    <name type="synonym">Caligus salmonis</name>
    <dbReference type="NCBI Taxonomy" id="72036"/>
    <lineage>
        <taxon>Eukaryota</taxon>
        <taxon>Metazoa</taxon>
        <taxon>Ecdysozoa</taxon>
        <taxon>Arthropoda</taxon>
        <taxon>Crustacea</taxon>
        <taxon>Multicrustacea</taxon>
        <taxon>Hexanauplia</taxon>
        <taxon>Copepoda</taxon>
        <taxon>Siphonostomatoida</taxon>
        <taxon>Caligidae</taxon>
        <taxon>Lepeophtheirus</taxon>
    </lineage>
</organism>
<sequence length="57" mass="6621">YLKLINSPHNATSKVRHIYIRSLKRRPGCLGVSHFDAQRNIGSRNPRFNNNKQELCT</sequence>
<protein>
    <submittedName>
        <fullName evidence="1">Uncharacterized protein</fullName>
    </submittedName>
</protein>
<proteinExistence type="predicted"/>